<dbReference type="PANTHER" id="PTHR36617">
    <property type="entry name" value="PROTEIN, PUTATIVE-RELATED"/>
    <property type="match status" value="1"/>
</dbReference>
<dbReference type="PANTHER" id="PTHR36617:SF5">
    <property type="entry name" value="OS05G0421675 PROTEIN"/>
    <property type="match status" value="1"/>
</dbReference>
<dbReference type="EMBL" id="ASHM01036965">
    <property type="protein sequence ID" value="PNX79952.1"/>
    <property type="molecule type" value="Genomic_DNA"/>
</dbReference>
<keyword evidence="1" id="KW-0012">Acyltransferase</keyword>
<accession>A0A2K3L8A0</accession>
<reference evidence="1 3" key="1">
    <citation type="journal article" date="2014" name="Am. J. Bot.">
        <title>Genome assembly and annotation for red clover (Trifolium pratense; Fabaceae).</title>
        <authorList>
            <person name="Istvanek J."/>
            <person name="Jaros M."/>
            <person name="Krenek A."/>
            <person name="Repkova J."/>
        </authorList>
    </citation>
    <scope>NUCLEOTIDE SEQUENCE [LARGE SCALE GENOMIC DNA]</scope>
    <source>
        <strain evidence="3">cv. Tatra</strain>
        <tissue evidence="1">Young leaves</tissue>
    </source>
</reference>
<comment type="caution">
    <text evidence="1">The sequence shown here is derived from an EMBL/GenBank/DDBJ whole genome shotgun (WGS) entry which is preliminary data.</text>
</comment>
<gene>
    <name evidence="1" type="ORF">L195_g030689</name>
    <name evidence="2" type="ORF">L195_g035944</name>
</gene>
<organism evidence="1 3">
    <name type="scientific">Trifolium pratense</name>
    <name type="common">Red clover</name>
    <dbReference type="NCBI Taxonomy" id="57577"/>
    <lineage>
        <taxon>Eukaryota</taxon>
        <taxon>Viridiplantae</taxon>
        <taxon>Streptophyta</taxon>
        <taxon>Embryophyta</taxon>
        <taxon>Tracheophyta</taxon>
        <taxon>Spermatophyta</taxon>
        <taxon>Magnoliopsida</taxon>
        <taxon>eudicotyledons</taxon>
        <taxon>Gunneridae</taxon>
        <taxon>Pentapetalae</taxon>
        <taxon>rosids</taxon>
        <taxon>fabids</taxon>
        <taxon>Fabales</taxon>
        <taxon>Fabaceae</taxon>
        <taxon>Papilionoideae</taxon>
        <taxon>50 kb inversion clade</taxon>
        <taxon>NPAAA clade</taxon>
        <taxon>Hologalegina</taxon>
        <taxon>IRL clade</taxon>
        <taxon>Trifolieae</taxon>
        <taxon>Trifolium</taxon>
    </lineage>
</organism>
<dbReference type="AlphaFoldDB" id="A0A2K3L8A0"/>
<name>A0A2K3L8A0_TRIPR</name>
<evidence type="ECO:0000313" key="1">
    <source>
        <dbReference type="EMBL" id="PNX74762.1"/>
    </source>
</evidence>
<reference evidence="1 3" key="2">
    <citation type="journal article" date="2017" name="Front. Plant Sci.">
        <title>Gene Classification and Mining of Molecular Markers Useful in Red Clover (Trifolium pratense) Breeding.</title>
        <authorList>
            <person name="Istvanek J."/>
            <person name="Dluhosova J."/>
            <person name="Dluhos P."/>
            <person name="Patkova L."/>
            <person name="Nedelnik J."/>
            <person name="Repkova J."/>
        </authorList>
    </citation>
    <scope>NUCLEOTIDE SEQUENCE [LARGE SCALE GENOMIC DNA]</scope>
    <source>
        <strain evidence="3">cv. Tatra</strain>
        <tissue evidence="1">Young leaves</tissue>
    </source>
</reference>
<dbReference type="Proteomes" id="UP000236291">
    <property type="component" value="Unassembled WGS sequence"/>
</dbReference>
<evidence type="ECO:0000313" key="3">
    <source>
        <dbReference type="Proteomes" id="UP000236291"/>
    </source>
</evidence>
<sequence length="85" mass="10037">ETKPRTVAETFSLWWGRMIRTSDRWQWQSDPDLGYTVRGTYHLLTTIDSVTVDDAEHLIWHPQVPLKVFIFAWRLCVTGYPQSQT</sequence>
<evidence type="ECO:0000313" key="2">
    <source>
        <dbReference type="EMBL" id="PNX79952.1"/>
    </source>
</evidence>
<dbReference type="GO" id="GO:0016746">
    <property type="term" value="F:acyltransferase activity"/>
    <property type="evidence" value="ECO:0007669"/>
    <property type="project" value="UniProtKB-KW"/>
</dbReference>
<protein>
    <submittedName>
        <fullName evidence="1">O-acyltransferase WSD1</fullName>
    </submittedName>
</protein>
<proteinExistence type="predicted"/>
<feature type="non-terminal residue" evidence="1">
    <location>
        <position position="1"/>
    </location>
</feature>
<dbReference type="EMBL" id="ASHM01028034">
    <property type="protein sequence ID" value="PNX74762.1"/>
    <property type="molecule type" value="Genomic_DNA"/>
</dbReference>
<keyword evidence="1" id="KW-0808">Transferase</keyword>